<evidence type="ECO:0000256" key="13">
    <source>
        <dbReference type="RuleBase" id="RU363063"/>
    </source>
</evidence>
<dbReference type="PANTHER" id="PTHR11214:SF351">
    <property type="entry name" value="BETA-1,3-GALACTOSYLTRANSFERASE PVG3"/>
    <property type="match status" value="1"/>
</dbReference>
<dbReference type="EMBL" id="BAABME010013576">
    <property type="protein sequence ID" value="GAA0186320.1"/>
    <property type="molecule type" value="Genomic_DNA"/>
</dbReference>
<dbReference type="Proteomes" id="UP001454036">
    <property type="component" value="Unassembled WGS sequence"/>
</dbReference>
<proteinExistence type="inferred from homology"/>
<dbReference type="GO" id="GO:0016758">
    <property type="term" value="F:hexosyltransferase activity"/>
    <property type="evidence" value="ECO:0007669"/>
    <property type="project" value="InterPro"/>
</dbReference>
<evidence type="ECO:0000256" key="3">
    <source>
        <dbReference type="ARBA" id="ARBA00004922"/>
    </source>
</evidence>
<evidence type="ECO:0000256" key="4">
    <source>
        <dbReference type="ARBA" id="ARBA00008661"/>
    </source>
</evidence>
<keyword evidence="5 13" id="KW-0328">Glycosyltransferase</keyword>
<dbReference type="InterPro" id="IPR029044">
    <property type="entry name" value="Nucleotide-diphossugar_trans"/>
</dbReference>
<evidence type="ECO:0000256" key="2">
    <source>
        <dbReference type="ARBA" id="ARBA00004323"/>
    </source>
</evidence>
<organism evidence="14 15">
    <name type="scientific">Lithospermum erythrorhizon</name>
    <name type="common">Purple gromwell</name>
    <name type="synonym">Lithospermum officinale var. erythrorhizon</name>
    <dbReference type="NCBI Taxonomy" id="34254"/>
    <lineage>
        <taxon>Eukaryota</taxon>
        <taxon>Viridiplantae</taxon>
        <taxon>Streptophyta</taxon>
        <taxon>Embryophyta</taxon>
        <taxon>Tracheophyta</taxon>
        <taxon>Spermatophyta</taxon>
        <taxon>Magnoliopsida</taxon>
        <taxon>eudicotyledons</taxon>
        <taxon>Gunneridae</taxon>
        <taxon>Pentapetalae</taxon>
        <taxon>asterids</taxon>
        <taxon>lamiids</taxon>
        <taxon>Boraginales</taxon>
        <taxon>Boraginaceae</taxon>
        <taxon>Boraginoideae</taxon>
        <taxon>Lithospermeae</taxon>
        <taxon>Lithospermum</taxon>
    </lineage>
</organism>
<accession>A0AAV3S0L9</accession>
<dbReference type="SUPFAM" id="SSF53448">
    <property type="entry name" value="Nucleotide-diphospho-sugar transferases"/>
    <property type="match status" value="1"/>
</dbReference>
<dbReference type="InterPro" id="IPR002659">
    <property type="entry name" value="Glyco_trans_31"/>
</dbReference>
<evidence type="ECO:0000313" key="14">
    <source>
        <dbReference type="EMBL" id="GAA0186320.1"/>
    </source>
</evidence>
<evidence type="ECO:0000256" key="7">
    <source>
        <dbReference type="ARBA" id="ARBA00022692"/>
    </source>
</evidence>
<evidence type="ECO:0000256" key="12">
    <source>
        <dbReference type="ARBA" id="ARBA00023211"/>
    </source>
</evidence>
<reference evidence="14 15" key="1">
    <citation type="submission" date="2024-01" db="EMBL/GenBank/DDBJ databases">
        <title>The complete chloroplast genome sequence of Lithospermum erythrorhizon: insights into the phylogenetic relationship among Boraginaceae species and the maternal lineages of purple gromwells.</title>
        <authorList>
            <person name="Okada T."/>
            <person name="Watanabe K."/>
        </authorList>
    </citation>
    <scope>NUCLEOTIDE SEQUENCE [LARGE SCALE GENOMIC DNA]</scope>
</reference>
<evidence type="ECO:0000256" key="5">
    <source>
        <dbReference type="ARBA" id="ARBA00022676"/>
    </source>
</evidence>
<comment type="subcellular location">
    <subcellularLocation>
        <location evidence="2 13">Golgi apparatus membrane</location>
        <topology evidence="2 13">Single-pass type II membrane protein</topology>
    </subcellularLocation>
</comment>
<evidence type="ECO:0000256" key="9">
    <source>
        <dbReference type="ARBA" id="ARBA00022989"/>
    </source>
</evidence>
<evidence type="ECO:0000313" key="15">
    <source>
        <dbReference type="Proteomes" id="UP001454036"/>
    </source>
</evidence>
<dbReference type="Gene3D" id="3.90.550.50">
    <property type="match status" value="1"/>
</dbReference>
<dbReference type="PANTHER" id="PTHR11214">
    <property type="entry name" value="BETA-1,3-N-ACETYLGLUCOSAMINYLTRANSFERASE"/>
    <property type="match status" value="1"/>
</dbReference>
<comment type="cofactor">
    <cofactor evidence="1 13">
        <name>Mn(2+)</name>
        <dbReference type="ChEBI" id="CHEBI:29035"/>
    </cofactor>
</comment>
<keyword evidence="6" id="KW-0808">Transferase</keyword>
<dbReference type="FunFam" id="3.90.550.50:FF:000027">
    <property type="entry name" value="Hexosyltransferase"/>
    <property type="match status" value="1"/>
</dbReference>
<name>A0AAV3S0L9_LITER</name>
<comment type="caution">
    <text evidence="14">The sequence shown here is derived from an EMBL/GenBank/DDBJ whole genome shotgun (WGS) entry which is preliminary data.</text>
</comment>
<evidence type="ECO:0000256" key="6">
    <source>
        <dbReference type="ARBA" id="ARBA00022679"/>
    </source>
</evidence>
<dbReference type="GO" id="GO:0000139">
    <property type="term" value="C:Golgi membrane"/>
    <property type="evidence" value="ECO:0007669"/>
    <property type="project" value="UniProtKB-SubCell"/>
</dbReference>
<evidence type="ECO:0000256" key="11">
    <source>
        <dbReference type="ARBA" id="ARBA00023136"/>
    </source>
</evidence>
<protein>
    <recommendedName>
        <fullName evidence="13">Hexosyltransferase</fullName>
        <ecNumber evidence="13">2.4.1.-</ecNumber>
    </recommendedName>
</protein>
<sequence>MMTKPSKSYMRKRFILSSFFFIIFLCLLAFFNELRYDNFLHFGKCAFTNISDSKNVLSNPPLNDDIRILIGILTLPDQYQKRHFLRLVYGIQTPIIGAKIDVRFVFCNLTKEDQKTLVALEIMRHDDIIILNCPENMNNGKTYTYFSSLPEMFNGYSYDYVMKADDDIYIRLDKLVESLRPLPRKDLYYGFVIPCDSMDPFVHYMSGMAYLVSWDVVEWIRGSDIPRNHLEGPEDKVLGEWLKAGRRGLNRHNTKYSMYNYPDPNSKCSHDFWPDTIAVHLLKTQEKWIHALSYFNVTQNLKQSKLYHIP</sequence>
<evidence type="ECO:0000256" key="10">
    <source>
        <dbReference type="ARBA" id="ARBA00023034"/>
    </source>
</evidence>
<evidence type="ECO:0000256" key="8">
    <source>
        <dbReference type="ARBA" id="ARBA00022968"/>
    </source>
</evidence>
<gene>
    <name evidence="14" type="ORF">LIER_33608</name>
</gene>
<keyword evidence="10 13" id="KW-0333">Golgi apparatus</keyword>
<keyword evidence="12 13" id="KW-0464">Manganese</keyword>
<keyword evidence="8" id="KW-0735">Signal-anchor</keyword>
<comment type="pathway">
    <text evidence="3">Protein modification; protein glycosylation.</text>
</comment>
<keyword evidence="9" id="KW-1133">Transmembrane helix</keyword>
<dbReference type="EC" id="2.4.1.-" evidence="13"/>
<dbReference type="AlphaFoldDB" id="A0AAV3S0L9"/>
<evidence type="ECO:0000256" key="1">
    <source>
        <dbReference type="ARBA" id="ARBA00001936"/>
    </source>
</evidence>
<dbReference type="Pfam" id="PF01762">
    <property type="entry name" value="Galactosyl_T"/>
    <property type="match status" value="1"/>
</dbReference>
<comment type="similarity">
    <text evidence="4 13">Belongs to the glycosyltransferase 31 family.</text>
</comment>
<keyword evidence="15" id="KW-1185">Reference proteome</keyword>
<keyword evidence="7" id="KW-0812">Transmembrane</keyword>
<keyword evidence="11" id="KW-0472">Membrane</keyword>